<dbReference type="PANTHER" id="PTHR35693">
    <property type="entry name" value="EXPRESSED PROTEIN"/>
    <property type="match status" value="1"/>
</dbReference>
<dbReference type="AlphaFoldDB" id="A0A833V775"/>
<name>A0A833V775_9POAL</name>
<evidence type="ECO:0000256" key="1">
    <source>
        <dbReference type="SAM" id="MobiDB-lite"/>
    </source>
</evidence>
<reference evidence="2" key="1">
    <citation type="submission" date="2020-01" db="EMBL/GenBank/DDBJ databases">
        <title>Genome sequence of Kobresia littledalei, the first chromosome-level genome in the family Cyperaceae.</title>
        <authorList>
            <person name="Qu G."/>
        </authorList>
    </citation>
    <scope>NUCLEOTIDE SEQUENCE</scope>
    <source>
        <strain evidence="2">C.B.Clarke</strain>
        <tissue evidence="2">Leaf</tissue>
    </source>
</reference>
<proteinExistence type="predicted"/>
<dbReference type="EMBL" id="SWLB01000017">
    <property type="protein sequence ID" value="KAF3327207.1"/>
    <property type="molecule type" value="Genomic_DNA"/>
</dbReference>
<dbReference type="OrthoDB" id="543108at2759"/>
<dbReference type="PANTHER" id="PTHR35693:SF1">
    <property type="entry name" value="EXPRESSED PROTEIN"/>
    <property type="match status" value="1"/>
</dbReference>
<comment type="caution">
    <text evidence="2">The sequence shown here is derived from an EMBL/GenBank/DDBJ whole genome shotgun (WGS) entry which is preliminary data.</text>
</comment>
<gene>
    <name evidence="2" type="ORF">FCM35_KLT07325</name>
</gene>
<feature type="region of interest" description="Disordered" evidence="1">
    <location>
        <begin position="61"/>
        <end position="114"/>
    </location>
</feature>
<keyword evidence="3" id="KW-1185">Reference proteome</keyword>
<accession>A0A833V775</accession>
<dbReference type="Proteomes" id="UP000623129">
    <property type="component" value="Unassembled WGS sequence"/>
</dbReference>
<evidence type="ECO:0000313" key="3">
    <source>
        <dbReference type="Proteomes" id="UP000623129"/>
    </source>
</evidence>
<evidence type="ECO:0000313" key="2">
    <source>
        <dbReference type="EMBL" id="KAF3327207.1"/>
    </source>
</evidence>
<organism evidence="2 3">
    <name type="scientific">Carex littledalei</name>
    <dbReference type="NCBI Taxonomy" id="544730"/>
    <lineage>
        <taxon>Eukaryota</taxon>
        <taxon>Viridiplantae</taxon>
        <taxon>Streptophyta</taxon>
        <taxon>Embryophyta</taxon>
        <taxon>Tracheophyta</taxon>
        <taxon>Spermatophyta</taxon>
        <taxon>Magnoliopsida</taxon>
        <taxon>Liliopsida</taxon>
        <taxon>Poales</taxon>
        <taxon>Cyperaceae</taxon>
        <taxon>Cyperoideae</taxon>
        <taxon>Cariceae</taxon>
        <taxon>Carex</taxon>
        <taxon>Carex subgen. Euthyceras</taxon>
    </lineage>
</organism>
<sequence length="114" mass="11847">MQIAGKRPPENPYPSAVKEIQREEKKFVNERFSNPKILQIVQKMEERDEQIWEREEAASIAGGGHGGFSRGGGGYGGGGDGFGHGGAPGGYQGGRGGGYGGMSGGGNGGFGQFR</sequence>
<protein>
    <submittedName>
        <fullName evidence="2">Uncharacterized protein</fullName>
    </submittedName>
</protein>